<proteinExistence type="predicted"/>
<feature type="transmembrane region" description="Helical" evidence="2">
    <location>
        <begin position="29"/>
        <end position="48"/>
    </location>
</feature>
<reference evidence="4" key="1">
    <citation type="submission" date="2019-07" db="EMBL/GenBank/DDBJ databases">
        <authorList>
            <person name="Alioto T."/>
            <person name="Alioto T."/>
            <person name="Gomez Garrido J."/>
        </authorList>
    </citation>
    <scope>NUCLEOTIDE SEQUENCE</scope>
</reference>
<evidence type="ECO:0000313" key="4">
    <source>
        <dbReference type="EMBL" id="VVA23064.1"/>
    </source>
</evidence>
<organism evidence="4 5">
    <name type="scientific">Prunus dulcis</name>
    <name type="common">Almond</name>
    <name type="synonym">Amygdalus dulcis</name>
    <dbReference type="NCBI Taxonomy" id="3755"/>
    <lineage>
        <taxon>Eukaryota</taxon>
        <taxon>Viridiplantae</taxon>
        <taxon>Streptophyta</taxon>
        <taxon>Embryophyta</taxon>
        <taxon>Tracheophyta</taxon>
        <taxon>Spermatophyta</taxon>
        <taxon>Magnoliopsida</taxon>
        <taxon>eudicotyledons</taxon>
        <taxon>Gunneridae</taxon>
        <taxon>Pentapetalae</taxon>
        <taxon>rosids</taxon>
        <taxon>fabids</taxon>
        <taxon>Rosales</taxon>
        <taxon>Rosaceae</taxon>
        <taxon>Amygdaloideae</taxon>
        <taxon>Amygdaleae</taxon>
        <taxon>Prunus</taxon>
    </lineage>
</organism>
<evidence type="ECO:0000313" key="5">
    <source>
        <dbReference type="Proteomes" id="UP000327085"/>
    </source>
</evidence>
<reference evidence="3 6" key="3">
    <citation type="journal article" date="2022" name="G3 (Bethesda)">
        <title>Whole-genome sequence and methylome profiling of the almond [Prunus dulcis (Mill.) D.A. Webb] cultivar 'Nonpareil'.</title>
        <authorList>
            <person name="D'Amico-Willman K.M."/>
            <person name="Ouma W.Z."/>
            <person name="Meulia T."/>
            <person name="Sideli G.M."/>
            <person name="Gradziel T.M."/>
            <person name="Fresnedo-Ramirez J."/>
        </authorList>
    </citation>
    <scope>NUCLEOTIDE SEQUENCE [LARGE SCALE GENOMIC DNA]</scope>
    <source>
        <strain evidence="3">Clone GOH B32 T37-40</strain>
    </source>
</reference>
<evidence type="ECO:0000313" key="3">
    <source>
        <dbReference type="EMBL" id="KAI5321998.1"/>
    </source>
</evidence>
<keyword evidence="2" id="KW-0472">Membrane</keyword>
<sequence length="88" mass="10160">MVAVARTLLPPPASPPPQPPSSTAHLMQLIFRVILPITVMYVLFLYWCKGRNNNPTNYQTRDLESQTPQQALRVFTHIHRDLPRNRNI</sequence>
<evidence type="ECO:0000313" key="6">
    <source>
        <dbReference type="Proteomes" id="UP001054821"/>
    </source>
</evidence>
<gene>
    <name evidence="4" type="ORF">ALMOND_2B024460</name>
    <name evidence="3" type="ORF">L3X38_031070</name>
</gene>
<evidence type="ECO:0000256" key="2">
    <source>
        <dbReference type="SAM" id="Phobius"/>
    </source>
</evidence>
<feature type="compositionally biased region" description="Pro residues" evidence="1">
    <location>
        <begin position="9"/>
        <end position="20"/>
    </location>
</feature>
<accession>A0A5E4F4M4</accession>
<dbReference type="AlphaFoldDB" id="A0A5E4F4M4"/>
<keyword evidence="2" id="KW-0812">Transmembrane</keyword>
<name>A0A5E4F4M4_PRUDU</name>
<dbReference type="Proteomes" id="UP000327085">
    <property type="component" value="Chromosome 6"/>
</dbReference>
<dbReference type="EMBL" id="JAJFAZ020000006">
    <property type="protein sequence ID" value="KAI5321998.1"/>
    <property type="molecule type" value="Genomic_DNA"/>
</dbReference>
<evidence type="ECO:0000256" key="1">
    <source>
        <dbReference type="SAM" id="MobiDB-lite"/>
    </source>
</evidence>
<protein>
    <submittedName>
        <fullName evidence="4">Uncharacterized protein</fullName>
    </submittedName>
</protein>
<dbReference type="Gramene" id="VVA23064">
    <property type="protein sequence ID" value="VVA23064"/>
    <property type="gene ID" value="Prudul26B024460"/>
</dbReference>
<dbReference type="Proteomes" id="UP001054821">
    <property type="component" value="Chromosome 6"/>
</dbReference>
<feature type="region of interest" description="Disordered" evidence="1">
    <location>
        <begin position="1"/>
        <end position="21"/>
    </location>
</feature>
<keyword evidence="2" id="KW-1133">Transmembrane helix</keyword>
<dbReference type="EMBL" id="CABIKO010000067">
    <property type="protein sequence ID" value="VVA23064.1"/>
    <property type="molecule type" value="Genomic_DNA"/>
</dbReference>
<keyword evidence="6" id="KW-1185">Reference proteome</keyword>
<reference evidence="5" key="2">
    <citation type="journal article" date="2020" name="Plant J.">
        <title>Transposons played a major role in the diversification between the closely related almond and peach genomes: results from the almond genome sequence.</title>
        <authorList>
            <person name="Alioto T."/>
            <person name="Alexiou K.G."/>
            <person name="Bardil A."/>
            <person name="Barteri F."/>
            <person name="Castanera R."/>
            <person name="Cruz F."/>
            <person name="Dhingra A."/>
            <person name="Duval H."/>
            <person name="Fernandez I Marti A."/>
            <person name="Frias L."/>
            <person name="Galan B."/>
            <person name="Garcia J.L."/>
            <person name="Howad W."/>
            <person name="Gomez-Garrido J."/>
            <person name="Gut M."/>
            <person name="Julca I."/>
            <person name="Morata J."/>
            <person name="Puigdomenech P."/>
            <person name="Ribeca P."/>
            <person name="Rubio Cabetas M.J."/>
            <person name="Vlasova A."/>
            <person name="Wirthensohn M."/>
            <person name="Garcia-Mas J."/>
            <person name="Gabaldon T."/>
            <person name="Casacuberta J.M."/>
            <person name="Arus P."/>
        </authorList>
    </citation>
    <scope>NUCLEOTIDE SEQUENCE [LARGE SCALE GENOMIC DNA]</scope>
    <source>
        <strain evidence="5">cv. Texas</strain>
    </source>
</reference>
<dbReference type="InParanoid" id="A0A5E4F4M4"/>